<dbReference type="EMBL" id="JAAEAM010000017">
    <property type="protein sequence ID" value="NDV73786.1"/>
    <property type="molecule type" value="Genomic_DNA"/>
</dbReference>
<name>A0A6B2MFE2_9BURK</name>
<evidence type="ECO:0000313" key="2">
    <source>
        <dbReference type="EMBL" id="NDV73786.1"/>
    </source>
</evidence>
<reference evidence="2" key="1">
    <citation type="submission" date="2019-11" db="EMBL/GenBank/DDBJ databases">
        <title>Burkholderia cenocepacia CF.</title>
        <authorList>
            <person name="Vianna E.F."/>
            <person name="Marques E.A."/>
            <person name="Albano R.M."/>
            <person name="Leao R.S."/>
        </authorList>
    </citation>
    <scope>NUCLEOTIDE SEQUENCE</scope>
    <source>
        <strain evidence="2">MS-2140</strain>
    </source>
</reference>
<accession>A0A6B2MFE2</accession>
<gene>
    <name evidence="2" type="ORF">GFJ35_17125</name>
</gene>
<evidence type="ECO:0000256" key="1">
    <source>
        <dbReference type="SAM" id="MobiDB-lite"/>
    </source>
</evidence>
<proteinExistence type="predicted"/>
<feature type="region of interest" description="Disordered" evidence="1">
    <location>
        <begin position="64"/>
        <end position="90"/>
    </location>
</feature>
<organism evidence="2">
    <name type="scientific">Burkholderia cenocepacia</name>
    <dbReference type="NCBI Taxonomy" id="95486"/>
    <lineage>
        <taxon>Bacteria</taxon>
        <taxon>Pseudomonadati</taxon>
        <taxon>Pseudomonadota</taxon>
        <taxon>Betaproteobacteria</taxon>
        <taxon>Burkholderiales</taxon>
        <taxon>Burkholderiaceae</taxon>
        <taxon>Burkholderia</taxon>
        <taxon>Burkholderia cepacia complex</taxon>
    </lineage>
</organism>
<dbReference type="RefSeq" id="WP_034178513.1">
    <property type="nucleotide sequence ID" value="NZ_CADETX010000017.1"/>
</dbReference>
<protein>
    <submittedName>
        <fullName evidence="2">Uncharacterized protein</fullName>
    </submittedName>
</protein>
<dbReference type="GeneID" id="56563476"/>
<sequence length="90" mass="9222">MGFLVLIGLRGSREPVPGEVALQGHDGKDPALADLAAGQHAGAGLQAHRFGVRAEQGRCAGQVDGRGGRVVGRPRAGRARSATDGMVDRV</sequence>
<comment type="caution">
    <text evidence="2">The sequence shown here is derived from an EMBL/GenBank/DDBJ whole genome shotgun (WGS) entry which is preliminary data.</text>
</comment>
<dbReference type="AlphaFoldDB" id="A0A6B2MFE2"/>